<proteinExistence type="predicted"/>
<evidence type="ECO:0000256" key="5">
    <source>
        <dbReference type="ARBA" id="ARBA00022553"/>
    </source>
</evidence>
<evidence type="ECO:0000256" key="3">
    <source>
        <dbReference type="ARBA" id="ARBA00022490"/>
    </source>
</evidence>
<evidence type="ECO:0000259" key="11">
    <source>
        <dbReference type="Pfam" id="PF10497"/>
    </source>
</evidence>
<evidence type="ECO:0000313" key="13">
    <source>
        <dbReference type="Proteomes" id="UP000261540"/>
    </source>
</evidence>
<feature type="compositionally biased region" description="Polar residues" evidence="10">
    <location>
        <begin position="212"/>
        <end position="223"/>
    </location>
</feature>
<dbReference type="Ensembl" id="ENSPKIT00000040130.1">
    <property type="protein sequence ID" value="ENSPKIP00000015659.1"/>
    <property type="gene ID" value="ENSPKIG00000002298.1"/>
</dbReference>
<accession>A0A3B3RBH1</accession>
<keyword evidence="13" id="KW-1185">Reference proteome</keyword>
<keyword evidence="5" id="KW-0597">Phosphoprotein</keyword>
<sequence>MPKYHTLRQSDWMFLDCGGNLSNMPTLETLSSFSRDVADIFAENSDNDKTFYGFSDCEISGVGDLKSSDSDDAAVKHKVPDRKPSHRFTIRVALRSRANNTQSEDEDEKGEWPENDGKTEFNLKEKGECGEPLPPDSDDEAEGYLEKRALNIKANKAMLARLMADLQMMPGAVQKSPQVDRPKGQRSRAPPSTPAASGGRRYPERASRRQTRSMGNYQETSVPQKEKDLELTLEEELMEVRQAPRRRGNPRINKSKPHIMRAVEEITEDELNLVADGMTDKVYNSATGTTCHQCRQKTVDTKTCCRNTDCRGIQGQFCGPCLRNRYGEDVRKALLDPGWWCPPCRGICNCSFCRQRDGRCPTGILFPLAQYHGFNDVHSYLNSLRNKLKNEEDE</sequence>
<dbReference type="Pfam" id="PF10497">
    <property type="entry name" value="zf-4CXXC_R1"/>
    <property type="match status" value="1"/>
</dbReference>
<keyword evidence="7" id="KW-0805">Transcription regulation</keyword>
<evidence type="ECO:0000256" key="6">
    <source>
        <dbReference type="ARBA" id="ARBA00022843"/>
    </source>
</evidence>
<dbReference type="InterPro" id="IPR040221">
    <property type="entry name" value="CDCA7/CDA7L"/>
</dbReference>
<dbReference type="GeneTree" id="ENSGT00940000167008"/>
<evidence type="ECO:0000313" key="12">
    <source>
        <dbReference type="Ensembl" id="ENSPKIP00000015659.1"/>
    </source>
</evidence>
<dbReference type="GO" id="GO:0005737">
    <property type="term" value="C:cytoplasm"/>
    <property type="evidence" value="ECO:0007669"/>
    <property type="project" value="UniProtKB-SubCell"/>
</dbReference>
<evidence type="ECO:0000256" key="4">
    <source>
        <dbReference type="ARBA" id="ARBA00022499"/>
    </source>
</evidence>
<comment type="subcellular location">
    <subcellularLocation>
        <location evidence="2">Cytoplasm</location>
    </subcellularLocation>
    <subcellularLocation>
        <location evidence="1">Nucleus</location>
    </subcellularLocation>
</comment>
<evidence type="ECO:0000256" key="10">
    <source>
        <dbReference type="SAM" id="MobiDB-lite"/>
    </source>
</evidence>
<dbReference type="GO" id="GO:0005634">
    <property type="term" value="C:nucleus"/>
    <property type="evidence" value="ECO:0007669"/>
    <property type="project" value="UniProtKB-SubCell"/>
</dbReference>
<keyword evidence="6" id="KW-0832">Ubl conjugation</keyword>
<keyword evidence="3" id="KW-0963">Cytoplasm</keyword>
<dbReference type="AlphaFoldDB" id="A0A3B3RBH1"/>
<keyword evidence="9" id="KW-0539">Nucleus</keyword>
<evidence type="ECO:0000256" key="9">
    <source>
        <dbReference type="ARBA" id="ARBA00023242"/>
    </source>
</evidence>
<feature type="region of interest" description="Disordered" evidence="10">
    <location>
        <begin position="95"/>
        <end position="141"/>
    </location>
</feature>
<dbReference type="PANTHER" id="PTHR31169">
    <property type="entry name" value="OS05G0300700 PROTEIN"/>
    <property type="match status" value="1"/>
</dbReference>
<feature type="compositionally biased region" description="Basic and acidic residues" evidence="10">
    <location>
        <begin position="110"/>
        <end position="129"/>
    </location>
</feature>
<feature type="domain" description="Zinc-finger" evidence="11">
    <location>
        <begin position="283"/>
        <end position="381"/>
    </location>
</feature>
<dbReference type="STRING" id="1676925.ENSPKIP00000015659"/>
<organism evidence="12 13">
    <name type="scientific">Paramormyrops kingsleyae</name>
    <dbReference type="NCBI Taxonomy" id="1676925"/>
    <lineage>
        <taxon>Eukaryota</taxon>
        <taxon>Metazoa</taxon>
        <taxon>Chordata</taxon>
        <taxon>Craniata</taxon>
        <taxon>Vertebrata</taxon>
        <taxon>Euteleostomi</taxon>
        <taxon>Actinopterygii</taxon>
        <taxon>Neopterygii</taxon>
        <taxon>Teleostei</taxon>
        <taxon>Osteoglossocephala</taxon>
        <taxon>Osteoglossomorpha</taxon>
        <taxon>Osteoglossiformes</taxon>
        <taxon>Mormyridae</taxon>
        <taxon>Paramormyrops</taxon>
    </lineage>
</organism>
<feature type="region of interest" description="Disordered" evidence="10">
    <location>
        <begin position="173"/>
        <end position="227"/>
    </location>
</feature>
<name>A0A3B3RBH1_9TELE</name>
<evidence type="ECO:0000256" key="8">
    <source>
        <dbReference type="ARBA" id="ARBA00023163"/>
    </source>
</evidence>
<reference evidence="12" key="1">
    <citation type="submission" date="2025-08" db="UniProtKB">
        <authorList>
            <consortium name="Ensembl"/>
        </authorList>
    </citation>
    <scope>IDENTIFICATION</scope>
</reference>
<dbReference type="InterPro" id="IPR018866">
    <property type="entry name" value="Znf-4CXXC_R1"/>
</dbReference>
<keyword evidence="4" id="KW-1017">Isopeptide bond</keyword>
<dbReference type="PANTHER" id="PTHR31169:SF24">
    <property type="entry name" value="CELL DIVISION CYCLE-ASSOCIATED PROTEIN 7"/>
    <property type="match status" value="1"/>
</dbReference>
<evidence type="ECO:0000256" key="2">
    <source>
        <dbReference type="ARBA" id="ARBA00004496"/>
    </source>
</evidence>
<keyword evidence="8" id="KW-0804">Transcription</keyword>
<dbReference type="Proteomes" id="UP000261540">
    <property type="component" value="Unplaced"/>
</dbReference>
<reference evidence="12" key="2">
    <citation type="submission" date="2025-09" db="UniProtKB">
        <authorList>
            <consortium name="Ensembl"/>
        </authorList>
    </citation>
    <scope>IDENTIFICATION</scope>
</reference>
<dbReference type="GO" id="GO:0006355">
    <property type="term" value="P:regulation of DNA-templated transcription"/>
    <property type="evidence" value="ECO:0007669"/>
    <property type="project" value="InterPro"/>
</dbReference>
<evidence type="ECO:0000256" key="7">
    <source>
        <dbReference type="ARBA" id="ARBA00023015"/>
    </source>
</evidence>
<protein>
    <recommendedName>
        <fullName evidence="11">Zinc-finger domain-containing protein</fullName>
    </recommendedName>
</protein>
<evidence type="ECO:0000256" key="1">
    <source>
        <dbReference type="ARBA" id="ARBA00004123"/>
    </source>
</evidence>